<evidence type="ECO:0000259" key="2">
    <source>
        <dbReference type="Pfam" id="PF12706"/>
    </source>
</evidence>
<dbReference type="AlphaFoldDB" id="A0A846ZNK7"/>
<dbReference type="EMBL" id="JAAZQD010000003">
    <property type="protein sequence ID" value="NKZ39129.1"/>
    <property type="molecule type" value="Genomic_DNA"/>
</dbReference>
<feature type="region of interest" description="Disordered" evidence="1">
    <location>
        <begin position="49"/>
        <end position="70"/>
    </location>
</feature>
<feature type="region of interest" description="Disordered" evidence="1">
    <location>
        <begin position="339"/>
        <end position="383"/>
    </location>
</feature>
<dbReference type="PANTHER" id="PTHR15032:SF4">
    <property type="entry name" value="N-ACYL-PHOSPHATIDYLETHANOLAMINE-HYDROLYZING PHOSPHOLIPASE D"/>
    <property type="match status" value="1"/>
</dbReference>
<protein>
    <submittedName>
        <fullName evidence="3">MBL fold metallo-hydrolase</fullName>
    </submittedName>
</protein>
<feature type="compositionally biased region" description="Basic and acidic residues" evidence="1">
    <location>
        <begin position="49"/>
        <end position="58"/>
    </location>
</feature>
<accession>A0A846ZNK7</accession>
<gene>
    <name evidence="3" type="ORF">HF690_09215</name>
</gene>
<dbReference type="InterPro" id="IPR001279">
    <property type="entry name" value="Metallo-B-lactamas"/>
</dbReference>
<feature type="domain" description="Metallo-beta-lactamase" evidence="2">
    <location>
        <begin position="97"/>
        <end position="295"/>
    </location>
</feature>
<dbReference type="Pfam" id="PF12706">
    <property type="entry name" value="Lactamase_B_2"/>
    <property type="match status" value="1"/>
</dbReference>
<evidence type="ECO:0000256" key="1">
    <source>
        <dbReference type="SAM" id="MobiDB-lite"/>
    </source>
</evidence>
<dbReference type="Gene3D" id="3.60.15.10">
    <property type="entry name" value="Ribonuclease Z/Hydroxyacylglutathione hydrolase-like"/>
    <property type="match status" value="1"/>
</dbReference>
<proteinExistence type="predicted"/>
<keyword evidence="4" id="KW-1185">Reference proteome</keyword>
<dbReference type="SUPFAM" id="SSF56281">
    <property type="entry name" value="Metallo-hydrolase/oxidoreductase"/>
    <property type="match status" value="1"/>
</dbReference>
<sequence>MRSFGSQSRGERLERLHDLPQWDGERLRNVHPVLPGLRDADATRPTLRDFLRTDEGRRPPQPLPSMDPREAWARRADSRLRVTWLGHSTVLIEIDGYRVLTDPVWGQRASPFRLLGPSRFQPVPVSLRQMPEIDAVVISHDHYDHLDYPTIRALAKSSVPFITSLGVGAHLEAWGIAAERITELTWWQRHRVPGTGLSVTAAPSQHFSGRGLKDRNMTLWSSMVIEGERHRVFFSGDTGLTTEYEAIRDRLGPFDLTMLEVGAFHPSWGDIHLGPDNALTAHRMLGGGVLMPVHWGTFALSTHDWDQPVETLLAQADPNHSHLLLPRLGEAVQPAERRPAEAWWRTSQRSDAPGAEAISTPPDSAAEASEADTLSGKVPWPLD</sequence>
<keyword evidence="3" id="KW-0378">Hydrolase</keyword>
<dbReference type="GO" id="GO:0005737">
    <property type="term" value="C:cytoplasm"/>
    <property type="evidence" value="ECO:0007669"/>
    <property type="project" value="TreeGrafter"/>
</dbReference>
<evidence type="ECO:0000313" key="4">
    <source>
        <dbReference type="Proteomes" id="UP000541636"/>
    </source>
</evidence>
<dbReference type="GO" id="GO:0016787">
    <property type="term" value="F:hydrolase activity"/>
    <property type="evidence" value="ECO:0007669"/>
    <property type="project" value="UniProtKB-KW"/>
</dbReference>
<dbReference type="InterPro" id="IPR036866">
    <property type="entry name" value="RibonucZ/Hydroxyglut_hydro"/>
</dbReference>
<reference evidence="3 4" key="1">
    <citation type="journal article" date="2017" name="Int. J. Syst. Evol. Microbiol.">
        <title>Oleiagrimonas citrea sp. nov., a marine bacterium isolated from tidal flat sediment and emended description of the genus Oleiagrimonas Fang et al. 2015 and Oleiagrimonas soli.</title>
        <authorList>
            <person name="Yang S.H."/>
            <person name="Seo H.S."/>
            <person name="Seong C.N."/>
            <person name="Kwon K.K."/>
        </authorList>
    </citation>
    <scope>NUCLEOTIDE SEQUENCE [LARGE SCALE GENOMIC DNA]</scope>
    <source>
        <strain evidence="3 4">MEBiC09124</strain>
    </source>
</reference>
<dbReference type="Proteomes" id="UP000541636">
    <property type="component" value="Unassembled WGS sequence"/>
</dbReference>
<organism evidence="3 4">
    <name type="scientific">Oleiagrimonas citrea</name>
    <dbReference type="NCBI Taxonomy" id="1665687"/>
    <lineage>
        <taxon>Bacteria</taxon>
        <taxon>Pseudomonadati</taxon>
        <taxon>Pseudomonadota</taxon>
        <taxon>Gammaproteobacteria</taxon>
        <taxon>Lysobacterales</taxon>
        <taxon>Rhodanobacteraceae</taxon>
        <taxon>Oleiagrimonas</taxon>
    </lineage>
</organism>
<comment type="caution">
    <text evidence="3">The sequence shown here is derived from an EMBL/GenBank/DDBJ whole genome shotgun (WGS) entry which is preliminary data.</text>
</comment>
<name>A0A846ZNK7_9GAMM</name>
<evidence type="ECO:0000313" key="3">
    <source>
        <dbReference type="EMBL" id="NKZ39129.1"/>
    </source>
</evidence>
<dbReference type="RefSeq" id="WP_168609223.1">
    <property type="nucleotide sequence ID" value="NZ_JAAZQD010000003.1"/>
</dbReference>
<dbReference type="PANTHER" id="PTHR15032">
    <property type="entry name" value="N-ACYL-PHOSPHATIDYLETHANOLAMINE-HYDROLYZING PHOSPHOLIPASE D"/>
    <property type="match status" value="1"/>
</dbReference>